<evidence type="ECO:0000256" key="4">
    <source>
        <dbReference type="ARBA" id="ARBA00022516"/>
    </source>
</evidence>
<evidence type="ECO:0000256" key="3">
    <source>
        <dbReference type="ARBA" id="ARBA00008655"/>
    </source>
</evidence>
<evidence type="ECO:0000256" key="13">
    <source>
        <dbReference type="SAM" id="MobiDB-lite"/>
    </source>
</evidence>
<evidence type="ECO:0000256" key="5">
    <source>
        <dbReference type="ARBA" id="ARBA00022679"/>
    </source>
</evidence>
<proteinExistence type="inferred from homology"/>
<name>A0AAD5TWL2_9FUNG</name>
<keyword evidence="12" id="KW-0012">Acyltransferase</keyword>
<feature type="domain" description="Phospholipid/glycerol acyltransferase" evidence="15">
    <location>
        <begin position="125"/>
        <end position="237"/>
    </location>
</feature>
<comment type="similarity">
    <text evidence="3">Belongs to the 1-acyl-sn-glycerol-3-phosphate acyltransferase family.</text>
</comment>
<comment type="caution">
    <text evidence="16">The sequence shown here is derived from an EMBL/GenBank/DDBJ whole genome shotgun (WGS) entry which is preliminary data.</text>
</comment>
<evidence type="ECO:0000256" key="12">
    <source>
        <dbReference type="ARBA" id="ARBA00023315"/>
    </source>
</evidence>
<evidence type="ECO:0000256" key="9">
    <source>
        <dbReference type="ARBA" id="ARBA00023136"/>
    </source>
</evidence>
<evidence type="ECO:0000256" key="11">
    <source>
        <dbReference type="ARBA" id="ARBA00023264"/>
    </source>
</evidence>
<organism evidence="16 17">
    <name type="scientific">Clydaea vesicula</name>
    <dbReference type="NCBI Taxonomy" id="447962"/>
    <lineage>
        <taxon>Eukaryota</taxon>
        <taxon>Fungi</taxon>
        <taxon>Fungi incertae sedis</taxon>
        <taxon>Chytridiomycota</taxon>
        <taxon>Chytridiomycota incertae sedis</taxon>
        <taxon>Chytridiomycetes</taxon>
        <taxon>Lobulomycetales</taxon>
        <taxon>Lobulomycetaceae</taxon>
        <taxon>Clydaea</taxon>
    </lineage>
</organism>
<sequence length="642" mass="74631">MEEKKVFALADGLTFMKFGAQAIAQDEFSKCFTSQKRKNIFKMRPSSAYFHLFDILFRYIILFPLRLTFLLTSTILFFSLLPIINYFKNENWQRELFKGYCNAFLISFGSKIKFNGKKPILDIPHIFVANHSSFIDYIVLSSHMSPHATVAQTHGGLFGFVQRSVLTLNGSLSFNRNEKKDRSAITRKMKAHVSNPKKSSLLIFPEGNCVNNEYTVLFHKGAFELDAAVVPVAIKYNKKYADAYWSTKTQTFTQHLMYLMTRWSLVAEVWYLPEQSLQPGESSAEFAGRVKKLISDAAGLKNLSWDGYLKNFVPPPEKQKKMLEGSQKGFGDLLQSRLKSKKPARSKSLNGDLKRNSKFSITSLERPSVVSNNNNDTSNSTLDLTSNSPNLLKSLDLRNRILVAVEEQDCRTEMIRCISNQKKNVVYTWRSYTKNRENDDVKRRIEYNSWRIWFKKRLEKENGTKITKKFNIDFPSYDFTKIKLQQNDENEKKVNKVKKIDKERNPFTDINGDNKDFKKKNEKNFNSLKIKKSGLENLPIETNDLKCFGKKSNTNYFLKNTKKIFNIGEEKKNLKLNKSRVRSKSCEVNSKSEYEDVLVYRLASYKDLNTLLQEKQIELEELEQDERGRQPQVVDFWMRSMV</sequence>
<dbReference type="CDD" id="cd07991">
    <property type="entry name" value="LPLAT_LPCAT1-like"/>
    <property type="match status" value="1"/>
</dbReference>
<protein>
    <recommendedName>
        <fullName evidence="15">Phospholipid/glycerol acyltransferase domain-containing protein</fullName>
    </recommendedName>
</protein>
<evidence type="ECO:0000313" key="17">
    <source>
        <dbReference type="Proteomes" id="UP001211065"/>
    </source>
</evidence>
<keyword evidence="11" id="KW-1208">Phospholipid metabolism</keyword>
<dbReference type="GO" id="GO:0004366">
    <property type="term" value="F:glycerol-3-phosphate O-acyltransferase activity"/>
    <property type="evidence" value="ECO:0007669"/>
    <property type="project" value="TreeGrafter"/>
</dbReference>
<keyword evidence="6 14" id="KW-0812">Transmembrane</keyword>
<keyword evidence="8" id="KW-0443">Lipid metabolism</keyword>
<dbReference type="EMBL" id="JADGJW010000782">
    <property type="protein sequence ID" value="KAJ3212366.1"/>
    <property type="molecule type" value="Genomic_DNA"/>
</dbReference>
<evidence type="ECO:0000256" key="6">
    <source>
        <dbReference type="ARBA" id="ARBA00022692"/>
    </source>
</evidence>
<keyword evidence="5" id="KW-0808">Transferase</keyword>
<evidence type="ECO:0000256" key="2">
    <source>
        <dbReference type="ARBA" id="ARBA00005189"/>
    </source>
</evidence>
<evidence type="ECO:0000256" key="7">
    <source>
        <dbReference type="ARBA" id="ARBA00022989"/>
    </source>
</evidence>
<feature type="non-terminal residue" evidence="16">
    <location>
        <position position="1"/>
    </location>
</feature>
<comment type="subcellular location">
    <subcellularLocation>
        <location evidence="1">Membrane</location>
    </subcellularLocation>
</comment>
<feature type="compositionally biased region" description="Low complexity" evidence="13">
    <location>
        <begin position="367"/>
        <end position="385"/>
    </location>
</feature>
<evidence type="ECO:0000313" key="16">
    <source>
        <dbReference type="EMBL" id="KAJ3212366.1"/>
    </source>
</evidence>
<dbReference type="GO" id="GO:0019432">
    <property type="term" value="P:triglyceride biosynthetic process"/>
    <property type="evidence" value="ECO:0007669"/>
    <property type="project" value="TreeGrafter"/>
</dbReference>
<dbReference type="Pfam" id="PF01553">
    <property type="entry name" value="Acyltransferase"/>
    <property type="match status" value="1"/>
</dbReference>
<feature type="transmembrane region" description="Helical" evidence="14">
    <location>
        <begin position="69"/>
        <end position="87"/>
    </location>
</feature>
<keyword evidence="7 14" id="KW-1133">Transmembrane helix</keyword>
<dbReference type="InterPro" id="IPR045252">
    <property type="entry name" value="LPCAT1-like"/>
</dbReference>
<evidence type="ECO:0000256" key="10">
    <source>
        <dbReference type="ARBA" id="ARBA00023209"/>
    </source>
</evidence>
<keyword evidence="10" id="KW-0594">Phospholipid biosynthesis</keyword>
<evidence type="ECO:0000256" key="14">
    <source>
        <dbReference type="SAM" id="Phobius"/>
    </source>
</evidence>
<evidence type="ECO:0000259" key="15">
    <source>
        <dbReference type="SMART" id="SM00563"/>
    </source>
</evidence>
<dbReference type="PANTHER" id="PTHR23063:SF2">
    <property type="entry name" value="GLYCEROL-3-PHOSPHATE ACYLTRANSFERASE 4, ISOFORM D-RELATED"/>
    <property type="match status" value="1"/>
</dbReference>
<reference evidence="16" key="1">
    <citation type="submission" date="2020-05" db="EMBL/GenBank/DDBJ databases">
        <title>Phylogenomic resolution of chytrid fungi.</title>
        <authorList>
            <person name="Stajich J.E."/>
            <person name="Amses K."/>
            <person name="Simmons R."/>
            <person name="Seto K."/>
            <person name="Myers J."/>
            <person name="Bonds A."/>
            <person name="Quandt C.A."/>
            <person name="Barry K."/>
            <person name="Liu P."/>
            <person name="Grigoriev I."/>
            <person name="Longcore J.E."/>
            <person name="James T.Y."/>
        </authorList>
    </citation>
    <scope>NUCLEOTIDE SEQUENCE</scope>
    <source>
        <strain evidence="16">JEL0476</strain>
    </source>
</reference>
<dbReference type="GO" id="GO:0016020">
    <property type="term" value="C:membrane"/>
    <property type="evidence" value="ECO:0007669"/>
    <property type="project" value="UniProtKB-SubCell"/>
</dbReference>
<dbReference type="AlphaFoldDB" id="A0AAD5TWL2"/>
<comment type="pathway">
    <text evidence="2">Lipid metabolism.</text>
</comment>
<dbReference type="Proteomes" id="UP001211065">
    <property type="component" value="Unassembled WGS sequence"/>
</dbReference>
<evidence type="ECO:0000256" key="1">
    <source>
        <dbReference type="ARBA" id="ARBA00004370"/>
    </source>
</evidence>
<gene>
    <name evidence="16" type="ORF">HK099_007752</name>
</gene>
<feature type="region of interest" description="Disordered" evidence="13">
    <location>
        <begin position="364"/>
        <end position="385"/>
    </location>
</feature>
<dbReference type="InterPro" id="IPR002123">
    <property type="entry name" value="Plipid/glycerol_acylTrfase"/>
</dbReference>
<keyword evidence="4" id="KW-0444">Lipid biosynthesis</keyword>
<evidence type="ECO:0000256" key="8">
    <source>
        <dbReference type="ARBA" id="ARBA00023098"/>
    </source>
</evidence>
<dbReference type="SUPFAM" id="SSF69593">
    <property type="entry name" value="Glycerol-3-phosphate (1)-acyltransferase"/>
    <property type="match status" value="1"/>
</dbReference>
<dbReference type="SMART" id="SM00563">
    <property type="entry name" value="PlsC"/>
    <property type="match status" value="1"/>
</dbReference>
<dbReference type="PANTHER" id="PTHR23063">
    <property type="entry name" value="PHOSPHOLIPID ACYLTRANSFERASE"/>
    <property type="match status" value="1"/>
</dbReference>
<keyword evidence="9 14" id="KW-0472">Membrane</keyword>
<keyword evidence="17" id="KW-1185">Reference proteome</keyword>
<dbReference type="GO" id="GO:0005783">
    <property type="term" value="C:endoplasmic reticulum"/>
    <property type="evidence" value="ECO:0007669"/>
    <property type="project" value="TreeGrafter"/>
</dbReference>
<dbReference type="GO" id="GO:0008654">
    <property type="term" value="P:phospholipid biosynthetic process"/>
    <property type="evidence" value="ECO:0007669"/>
    <property type="project" value="UniProtKB-KW"/>
</dbReference>
<accession>A0AAD5TWL2</accession>